<dbReference type="Gene3D" id="3.40.50.1820">
    <property type="entry name" value="alpha/beta hydrolase"/>
    <property type="match status" value="1"/>
</dbReference>
<evidence type="ECO:0000259" key="3">
    <source>
        <dbReference type="Pfam" id="PF00561"/>
    </source>
</evidence>
<dbReference type="InterPro" id="IPR000073">
    <property type="entry name" value="AB_hydrolase_1"/>
</dbReference>
<keyword evidence="5" id="KW-1185">Reference proteome</keyword>
<dbReference type="SUPFAM" id="SSF53474">
    <property type="entry name" value="alpha/beta-Hydrolases"/>
    <property type="match status" value="1"/>
</dbReference>
<dbReference type="InterPro" id="IPR029058">
    <property type="entry name" value="AB_hydrolase_fold"/>
</dbReference>
<feature type="chain" id="PRO_5013104023" description="AB hydrolase-1 domain-containing protein" evidence="2">
    <location>
        <begin position="24"/>
        <end position="309"/>
    </location>
</feature>
<accession>A0A290Z8R8</accession>
<evidence type="ECO:0000313" key="5">
    <source>
        <dbReference type="Proteomes" id="UP000218505"/>
    </source>
</evidence>
<dbReference type="Proteomes" id="UP000218505">
    <property type="component" value="Chromosome"/>
</dbReference>
<organism evidence="4 5">
    <name type="scientific">Actinosynnema pretiosum</name>
    <dbReference type="NCBI Taxonomy" id="42197"/>
    <lineage>
        <taxon>Bacteria</taxon>
        <taxon>Bacillati</taxon>
        <taxon>Actinomycetota</taxon>
        <taxon>Actinomycetes</taxon>
        <taxon>Pseudonocardiales</taxon>
        <taxon>Pseudonocardiaceae</taxon>
        <taxon>Actinosynnema</taxon>
    </lineage>
</organism>
<dbReference type="Pfam" id="PF00561">
    <property type="entry name" value="Abhydrolase_1"/>
    <property type="match status" value="1"/>
</dbReference>
<evidence type="ECO:0000256" key="2">
    <source>
        <dbReference type="SAM" id="SignalP"/>
    </source>
</evidence>
<keyword evidence="2" id="KW-0732">Signal</keyword>
<dbReference type="PRINTS" id="PR00412">
    <property type="entry name" value="EPOXHYDRLASE"/>
</dbReference>
<feature type="signal peptide" evidence="2">
    <location>
        <begin position="1"/>
        <end position="23"/>
    </location>
</feature>
<gene>
    <name evidence="4" type="ORF">CNX65_20475</name>
</gene>
<protein>
    <recommendedName>
        <fullName evidence="3">AB hydrolase-1 domain-containing protein</fullName>
    </recommendedName>
</protein>
<name>A0A290Z8R8_9PSEU</name>
<dbReference type="KEGG" id="apre:CNX65_20475"/>
<sequence length="309" mass="33247">MHKHKVLLVVVALVLTLTSGATAGERDPSATGLGDGFTSGVARVNGTSLHYVRGGRGPALLLVHGHPQDWSEYRAVMPALARDFTVVAVDLRGIGGSEPTEGGYEAANLAEDLRALAARLALGPVYVVGHDIGGMVAYAYARLNPATTRGAMVLDVPLPGLPPWDESTARLWHLGFHQAPGLAEDLVDGRQEVYLRFVLDRETFSDAEVARYARAYRPKARLRAGFELYRAFPANAAFNSSRTGRLDVPLVWVSGDRSIFADIGPRVAEGLRAAGCTDVRTEVVAGSDHYLLDHRPGAVTALIRRYASR</sequence>
<dbReference type="AlphaFoldDB" id="A0A290Z8R8"/>
<dbReference type="EMBL" id="CP023445">
    <property type="protein sequence ID" value="ATE55363.1"/>
    <property type="molecule type" value="Genomic_DNA"/>
</dbReference>
<evidence type="ECO:0000313" key="4">
    <source>
        <dbReference type="EMBL" id="ATE55363.1"/>
    </source>
</evidence>
<feature type="domain" description="AB hydrolase-1" evidence="3">
    <location>
        <begin position="58"/>
        <end position="293"/>
    </location>
</feature>
<dbReference type="GO" id="GO:0016787">
    <property type="term" value="F:hydrolase activity"/>
    <property type="evidence" value="ECO:0007669"/>
    <property type="project" value="UniProtKB-KW"/>
</dbReference>
<proteinExistence type="predicted"/>
<reference evidence="4" key="1">
    <citation type="submission" date="2017-09" db="EMBL/GenBank/DDBJ databases">
        <title>Complete Genome Sequence of ansamitocin-producing Bacterium Actinosynnema pretiosum X47.</title>
        <authorList>
            <person name="Cao G."/>
            <person name="Zong G."/>
            <person name="Zhong C."/>
            <person name="Fu J."/>
        </authorList>
    </citation>
    <scope>NUCLEOTIDE SEQUENCE [LARGE SCALE GENOMIC DNA]</scope>
    <source>
        <strain evidence="4">X47</strain>
    </source>
</reference>
<dbReference type="PANTHER" id="PTHR43329">
    <property type="entry name" value="EPOXIDE HYDROLASE"/>
    <property type="match status" value="1"/>
</dbReference>
<keyword evidence="1" id="KW-0378">Hydrolase</keyword>
<dbReference type="InterPro" id="IPR000639">
    <property type="entry name" value="Epox_hydrolase-like"/>
</dbReference>
<evidence type="ECO:0000256" key="1">
    <source>
        <dbReference type="ARBA" id="ARBA00022801"/>
    </source>
</evidence>
<dbReference type="RefSeq" id="WP_096495198.1">
    <property type="nucleotide sequence ID" value="NZ_CP023445.1"/>
</dbReference>